<dbReference type="AlphaFoldDB" id="A0A482PXA0"/>
<keyword evidence="1" id="KW-0732">Signal</keyword>
<proteinExistence type="predicted"/>
<reference evidence="2" key="1">
    <citation type="submission" date="2019-03" db="EMBL/GenBank/DDBJ databases">
        <title>Complete genome sequence of enteropathogenic Citrobacter rodentium strain DBS100.</title>
        <authorList>
            <person name="Popov G."/>
            <person name="Fiebig A."/>
            <person name="Shideler S."/>
            <person name="Coombes B."/>
            <person name="Savchenko A."/>
        </authorList>
    </citation>
    <scope>NUCLEOTIDE SEQUENCE</scope>
    <source>
        <strain evidence="2">DBS100</strain>
    </source>
</reference>
<dbReference type="EMBL" id="CP038008">
    <property type="protein sequence ID" value="QBY32044.1"/>
    <property type="molecule type" value="Genomic_DNA"/>
</dbReference>
<evidence type="ECO:0000256" key="1">
    <source>
        <dbReference type="SAM" id="SignalP"/>
    </source>
</evidence>
<evidence type="ECO:0000313" key="2">
    <source>
        <dbReference type="EMBL" id="QBY32044.1"/>
    </source>
</evidence>
<feature type="signal peptide" evidence="1">
    <location>
        <begin position="1"/>
        <end position="21"/>
    </location>
</feature>
<sequence length="147" mass="16980">MKLTHWFVLSVCLFLSACVLTDRYDARAFQQLQTLETLSLRFINDAGQSPWDGEQLAQDDRAIRQRFSQAWMLAERLGDELRLDNLTILERSYSRLYTRVLARGKPLTPAQLSLYQQQTQRAWQLAMQGECLRTDSPCRTGGDDAIH</sequence>
<gene>
    <name evidence="2" type="ORF">E2R62_14770</name>
</gene>
<protein>
    <recommendedName>
        <fullName evidence="3">Lipoprotein</fullName>
    </recommendedName>
</protein>
<dbReference type="OMA" id="ARCTQGE"/>
<name>A0A482PXA0_CITRO</name>
<dbReference type="PROSITE" id="PS51257">
    <property type="entry name" value="PROKAR_LIPOPROTEIN"/>
    <property type="match status" value="1"/>
</dbReference>
<organism evidence="2">
    <name type="scientific">Citrobacter rodentium</name>
    <dbReference type="NCBI Taxonomy" id="67825"/>
    <lineage>
        <taxon>Bacteria</taxon>
        <taxon>Pseudomonadati</taxon>
        <taxon>Pseudomonadota</taxon>
        <taxon>Gammaproteobacteria</taxon>
        <taxon>Enterobacterales</taxon>
        <taxon>Enterobacteriaceae</taxon>
        <taxon>Citrobacter</taxon>
    </lineage>
</organism>
<feature type="chain" id="PRO_5019793950" description="Lipoprotein" evidence="1">
    <location>
        <begin position="22"/>
        <end position="147"/>
    </location>
</feature>
<accession>A0A482PXA0</accession>
<evidence type="ECO:0008006" key="3">
    <source>
        <dbReference type="Google" id="ProtNLM"/>
    </source>
</evidence>